<dbReference type="AlphaFoldDB" id="A0A5N5T698"/>
<evidence type="ECO:0000313" key="1">
    <source>
        <dbReference type="EMBL" id="KAB7501787.1"/>
    </source>
</evidence>
<name>A0A5N5T698_9CRUS</name>
<dbReference type="EMBL" id="SEYY01009517">
    <property type="protein sequence ID" value="KAB7501787.1"/>
    <property type="molecule type" value="Genomic_DNA"/>
</dbReference>
<keyword evidence="2" id="KW-1185">Reference proteome</keyword>
<dbReference type="Proteomes" id="UP000326759">
    <property type="component" value="Unassembled WGS sequence"/>
</dbReference>
<dbReference type="Gene3D" id="1.20.1730.10">
    <property type="entry name" value="Sodium/glucose cotransporter"/>
    <property type="match status" value="1"/>
</dbReference>
<dbReference type="InterPro" id="IPR038377">
    <property type="entry name" value="Na/Glc_symporter_sf"/>
</dbReference>
<proteinExistence type="predicted"/>
<protein>
    <submittedName>
        <fullName evidence="1">Uncharacterized protein</fullName>
    </submittedName>
</protein>
<dbReference type="OrthoDB" id="6132759at2759"/>
<evidence type="ECO:0000313" key="2">
    <source>
        <dbReference type="Proteomes" id="UP000326759"/>
    </source>
</evidence>
<sequence length="107" mass="12205">MKSTFNGPIFGVFLIGFFWPRCNVKGVWTGFIISARPTLISCIGILFFEANAASPYVKSYKLGKNFKLLGKEMQHHSYFPNLSLKKSTSTSLKESYKNKNFNLERLL</sequence>
<accession>A0A5N5T698</accession>
<comment type="caution">
    <text evidence="1">The sequence shown here is derived from an EMBL/GenBank/DDBJ whole genome shotgun (WGS) entry which is preliminary data.</text>
</comment>
<gene>
    <name evidence="1" type="ORF">Anas_12308</name>
</gene>
<organism evidence="1 2">
    <name type="scientific">Armadillidium nasatum</name>
    <dbReference type="NCBI Taxonomy" id="96803"/>
    <lineage>
        <taxon>Eukaryota</taxon>
        <taxon>Metazoa</taxon>
        <taxon>Ecdysozoa</taxon>
        <taxon>Arthropoda</taxon>
        <taxon>Crustacea</taxon>
        <taxon>Multicrustacea</taxon>
        <taxon>Malacostraca</taxon>
        <taxon>Eumalacostraca</taxon>
        <taxon>Peracarida</taxon>
        <taxon>Isopoda</taxon>
        <taxon>Oniscidea</taxon>
        <taxon>Crinocheta</taxon>
        <taxon>Armadillidiidae</taxon>
        <taxon>Armadillidium</taxon>
    </lineage>
</organism>
<reference evidence="1 2" key="1">
    <citation type="journal article" date="2019" name="PLoS Biol.">
        <title>Sex chromosomes control vertical transmission of feminizing Wolbachia symbionts in an isopod.</title>
        <authorList>
            <person name="Becking T."/>
            <person name="Chebbi M.A."/>
            <person name="Giraud I."/>
            <person name="Moumen B."/>
            <person name="Laverre T."/>
            <person name="Caubet Y."/>
            <person name="Peccoud J."/>
            <person name="Gilbert C."/>
            <person name="Cordaux R."/>
        </authorList>
    </citation>
    <scope>NUCLEOTIDE SEQUENCE [LARGE SCALE GENOMIC DNA]</scope>
    <source>
        <strain evidence="1">ANa2</strain>
        <tissue evidence="1">Whole body excluding digestive tract and cuticle</tissue>
    </source>
</reference>